<comment type="subcellular location">
    <subcellularLocation>
        <location evidence="1">Cell membrane</location>
        <topology evidence="1">Multi-pass membrane protein</topology>
    </subcellularLocation>
</comment>
<evidence type="ECO:0000259" key="7">
    <source>
        <dbReference type="Pfam" id="PF02687"/>
    </source>
</evidence>
<dbReference type="EMBL" id="CP048222">
    <property type="protein sequence ID" value="QHT67035.1"/>
    <property type="molecule type" value="Genomic_DNA"/>
</dbReference>
<evidence type="ECO:0000313" key="10">
    <source>
        <dbReference type="Proteomes" id="UP000480178"/>
    </source>
</evidence>
<evidence type="ECO:0000256" key="6">
    <source>
        <dbReference type="SAM" id="Phobius"/>
    </source>
</evidence>
<gene>
    <name evidence="9" type="ORF">GXP67_10445</name>
</gene>
<evidence type="ECO:0000256" key="5">
    <source>
        <dbReference type="ARBA" id="ARBA00023136"/>
    </source>
</evidence>
<feature type="transmembrane region" description="Helical" evidence="6">
    <location>
        <begin position="693"/>
        <end position="718"/>
    </location>
</feature>
<dbReference type="Pfam" id="PF12704">
    <property type="entry name" value="MacB_PCD"/>
    <property type="match status" value="1"/>
</dbReference>
<feature type="domain" description="MacB-like periplasmic core" evidence="8">
    <location>
        <begin position="20"/>
        <end position="249"/>
    </location>
</feature>
<dbReference type="Pfam" id="PF02687">
    <property type="entry name" value="FtsX"/>
    <property type="match status" value="2"/>
</dbReference>
<reference evidence="9 10" key="1">
    <citation type="submission" date="2020-01" db="EMBL/GenBank/DDBJ databases">
        <authorList>
            <person name="Kim M.K."/>
        </authorList>
    </citation>
    <scope>NUCLEOTIDE SEQUENCE [LARGE SCALE GENOMIC DNA]</scope>
    <source>
        <strain evidence="9 10">172606-1</strain>
    </source>
</reference>
<feature type="transmembrane region" description="Helical" evidence="6">
    <location>
        <begin position="771"/>
        <end position="794"/>
    </location>
</feature>
<keyword evidence="2" id="KW-1003">Cell membrane</keyword>
<keyword evidence="5 6" id="KW-0472">Membrane</keyword>
<name>A0A6C0GGM7_9BACT</name>
<protein>
    <submittedName>
        <fullName evidence="9">ABC transporter permease</fullName>
    </submittedName>
</protein>
<evidence type="ECO:0000259" key="8">
    <source>
        <dbReference type="Pfam" id="PF12704"/>
    </source>
</evidence>
<dbReference type="Proteomes" id="UP000480178">
    <property type="component" value="Chromosome"/>
</dbReference>
<feature type="domain" description="ABC3 transporter permease C-terminal" evidence="7">
    <location>
        <begin position="696"/>
        <end position="809"/>
    </location>
</feature>
<organism evidence="9 10">
    <name type="scientific">Rhodocytophaga rosea</name>
    <dbReference type="NCBI Taxonomy" id="2704465"/>
    <lineage>
        <taxon>Bacteria</taxon>
        <taxon>Pseudomonadati</taxon>
        <taxon>Bacteroidota</taxon>
        <taxon>Cytophagia</taxon>
        <taxon>Cytophagales</taxon>
        <taxon>Rhodocytophagaceae</taxon>
        <taxon>Rhodocytophaga</taxon>
    </lineage>
</organism>
<dbReference type="KEGG" id="rhoz:GXP67_10445"/>
<dbReference type="GO" id="GO:0022857">
    <property type="term" value="F:transmembrane transporter activity"/>
    <property type="evidence" value="ECO:0007669"/>
    <property type="project" value="TreeGrafter"/>
</dbReference>
<proteinExistence type="predicted"/>
<feature type="transmembrane region" description="Helical" evidence="6">
    <location>
        <begin position="745"/>
        <end position="765"/>
    </location>
</feature>
<evidence type="ECO:0000256" key="2">
    <source>
        <dbReference type="ARBA" id="ARBA00022475"/>
    </source>
</evidence>
<dbReference type="InterPro" id="IPR025857">
    <property type="entry name" value="MacB_PCD"/>
</dbReference>
<dbReference type="InterPro" id="IPR003838">
    <property type="entry name" value="ABC3_permease_C"/>
</dbReference>
<dbReference type="RefSeq" id="WP_162443079.1">
    <property type="nucleotide sequence ID" value="NZ_CP048222.1"/>
</dbReference>
<evidence type="ECO:0000256" key="1">
    <source>
        <dbReference type="ARBA" id="ARBA00004651"/>
    </source>
</evidence>
<feature type="transmembrane region" description="Helical" evidence="6">
    <location>
        <begin position="21"/>
        <end position="41"/>
    </location>
</feature>
<keyword evidence="3 6" id="KW-0812">Transmembrane</keyword>
<keyword evidence="10" id="KW-1185">Reference proteome</keyword>
<feature type="domain" description="ABC3 transporter permease C-terminal" evidence="7">
    <location>
        <begin position="296"/>
        <end position="413"/>
    </location>
</feature>
<keyword evidence="4 6" id="KW-1133">Transmembrane helix</keyword>
<feature type="transmembrane region" description="Helical" evidence="6">
    <location>
        <begin position="293"/>
        <end position="312"/>
    </location>
</feature>
<dbReference type="PANTHER" id="PTHR30572">
    <property type="entry name" value="MEMBRANE COMPONENT OF TRANSPORTER-RELATED"/>
    <property type="match status" value="1"/>
</dbReference>
<evidence type="ECO:0000313" key="9">
    <source>
        <dbReference type="EMBL" id="QHT67035.1"/>
    </source>
</evidence>
<feature type="transmembrane region" description="Helical" evidence="6">
    <location>
        <begin position="439"/>
        <end position="459"/>
    </location>
</feature>
<evidence type="ECO:0000256" key="3">
    <source>
        <dbReference type="ARBA" id="ARBA00022692"/>
    </source>
</evidence>
<accession>A0A6C0GGM7</accession>
<dbReference type="InterPro" id="IPR050250">
    <property type="entry name" value="Macrolide_Exporter_MacB"/>
</dbReference>
<evidence type="ECO:0000256" key="4">
    <source>
        <dbReference type="ARBA" id="ARBA00022989"/>
    </source>
</evidence>
<dbReference type="AlphaFoldDB" id="A0A6C0GGM7"/>
<feature type="transmembrane region" description="Helical" evidence="6">
    <location>
        <begin position="393"/>
        <end position="418"/>
    </location>
</feature>
<feature type="transmembrane region" description="Helical" evidence="6">
    <location>
        <begin position="341"/>
        <end position="364"/>
    </location>
</feature>
<dbReference type="GO" id="GO:0005886">
    <property type="term" value="C:plasma membrane"/>
    <property type="evidence" value="ECO:0007669"/>
    <property type="project" value="UniProtKB-SubCell"/>
</dbReference>
<dbReference type="PANTHER" id="PTHR30572:SF18">
    <property type="entry name" value="ABC-TYPE MACROLIDE FAMILY EXPORT SYSTEM PERMEASE COMPONENT 2"/>
    <property type="match status" value="1"/>
</dbReference>
<sequence length="816" mass="91993">MLHNYLIIAYRNLLRHKSFSAINIIGLAIGMAACLVILHYISFELSYDRFHEKGERIYRIRNDHYDNKGDFSHKRAITYGAVSVTMKKEFPEVVEQARFFPAQAIISYKTKGGKSVSFREKKVAFVDASFLTIFSFPVIRAITGPLSPEKLIENTNTIILTESMAHRYFGWENPLGKTLTIFGEEQLLVTGVMQDVPVNSHIYFDCLVSYSTLLPEAAESLDSWNGDNIYAYVQLAKQADPKKVEEKLPAMLEKYRGKAHLDKLTLQPLSNIHLYSDLDYEAEINENGTTVKILAVVALLLALIAWINFINLSTARAMVRAKEVGIRKVIGSGRTELIKQFILEALLLNCISAIFAITIAQLSLPLIQDFTGWELPKVSLIVMLRSPVYGIQYPFVLLFILGSFLSALYPAFVLSAYSPMQVLKGQFKNSVQGILLRKSLVVFQFAASVLLIAATMAVYQQLSYMLNENLGVNIEKTLVIDAPSIHEEGDRYAEQLQIFRNELLQNPSITGFSVSSDVPGKPIGSSRGGVKRANAGEFVGNRYNIAWVDEFYFPQYEITFLAGRNFSQNFSTDKSEGIILNETACRQLGFANPQAAVGEYIFVNWQDKKQVIGVIKDYHQHFLKEALDPVLYEYAKRSRNYFSIKINASNFSETIGQVQQKYTSTFAENPFNYFFLDAFYDTQYKSDRQFLKIFGLFASLAIAVACLGLFGLASFTMAQRTKEVGVRKVLGASVNDIVLLLSKDFIRLVLVASFIAWPLVYWGIHSWLNNYAFRIGISAWFLILPAILLLLIALTTISLQTLQAARANPVKSLRYE</sequence>